<dbReference type="KEGG" id="cbe:Cbei_1787"/>
<dbReference type="InterPro" id="IPR011964">
    <property type="entry name" value="YVTN_b-propeller_repeat"/>
</dbReference>
<evidence type="ECO:0000313" key="1">
    <source>
        <dbReference type="EMBL" id="ABR33958.1"/>
    </source>
</evidence>
<dbReference type="PANTHER" id="PTHR47197">
    <property type="entry name" value="PROTEIN NIRF"/>
    <property type="match status" value="1"/>
</dbReference>
<dbReference type="Gene3D" id="2.130.10.10">
    <property type="entry name" value="YVTN repeat-like/Quinoprotein amine dehydrogenase"/>
    <property type="match status" value="2"/>
</dbReference>
<dbReference type="EMBL" id="CP000721">
    <property type="protein sequence ID" value="ABR33958.1"/>
    <property type="molecule type" value="Genomic_DNA"/>
</dbReference>
<reference evidence="1 2" key="3">
    <citation type="journal article" date="2012" name="BMC Genomics">
        <title>Genome-wide dynamic transcriptional profiling in clostridium beijerinckii NCIMB 8052 using single-nucleotide resolution RNA-Seq.</title>
        <authorList>
            <person name="Wang Y."/>
            <person name="Li X."/>
            <person name="Mao Y."/>
            <person name="Blaschek H.P."/>
        </authorList>
    </citation>
    <scope>NUCLEOTIDE SEQUENCE [LARGE SCALE GENOMIC DNA]</scope>
    <source>
        <strain evidence="2">ATCC 51743 / NCIMB 8052</strain>
    </source>
</reference>
<name>A6LUC8_CLOB8</name>
<dbReference type="eggNOG" id="COG3391">
    <property type="taxonomic scope" value="Bacteria"/>
</dbReference>
<protein>
    <submittedName>
        <fullName evidence="1">40-residue YVTN family beta-propeller repeat protein</fullName>
    </submittedName>
</protein>
<proteinExistence type="predicted"/>
<reference evidence="1 2" key="1">
    <citation type="submission" date="2007-06" db="EMBL/GenBank/DDBJ databases">
        <title>Complete sequence of Clostridium beijerinckii NCIMB 8052.</title>
        <authorList>
            <consortium name="US DOE Joint Genome Institute"/>
            <person name="Copeland A."/>
            <person name="Lucas S."/>
            <person name="Lapidus A."/>
            <person name="Barry K."/>
            <person name="Detter J.C."/>
            <person name="Glavina del Rio T."/>
            <person name="Hammon N."/>
            <person name="Israni S."/>
            <person name="Dalin E."/>
            <person name="Tice H."/>
            <person name="Pitluck S."/>
            <person name="Sims D."/>
            <person name="Brettin T."/>
            <person name="Bruce D."/>
            <person name="Tapia R."/>
            <person name="Brainard J."/>
            <person name="Schmutz J."/>
            <person name="Larimer F."/>
            <person name="Land M."/>
            <person name="Hauser L."/>
            <person name="Kyrpides N."/>
            <person name="Mikhailova N."/>
            <person name="Bennet G."/>
            <person name="Cann I."/>
            <person name="Chen J.-S."/>
            <person name="Contreras A.L."/>
            <person name="Jones D."/>
            <person name="Kashket E."/>
            <person name="Mitchell W."/>
            <person name="Stoddard S."/>
            <person name="Schwarz W."/>
            <person name="Qureshi N."/>
            <person name="Young M."/>
            <person name="Shi Z."/>
            <person name="Ezeji T."/>
            <person name="White B."/>
            <person name="Blaschek H."/>
            <person name="Richardson P."/>
        </authorList>
    </citation>
    <scope>NUCLEOTIDE SEQUENCE [LARGE SCALE GENOMIC DNA]</scope>
    <source>
        <strain evidence="2">ATCC 51743 / NCIMB 8052</strain>
    </source>
</reference>
<dbReference type="InterPro" id="IPR015943">
    <property type="entry name" value="WD40/YVTN_repeat-like_dom_sf"/>
</dbReference>
<dbReference type="NCBIfam" id="TIGR02276">
    <property type="entry name" value="beta_rpt_yvtn"/>
    <property type="match status" value="2"/>
</dbReference>
<sequence length="320" mass="35733">MKLISCTNNIYSEYIIDSRMIILKGGNGVSYIVLCNTGSDSLNKINTENLNTQNIVLSIGEGPFGPHGLSLYKNKLLVANNYNNSISLIDFNSFKEESNIYVGAHPNDIVAYNDIAYVSCGESDSLIIYDLLNDRINFEIPTGRFPHNITLLKDRNLVFISNMGDDSISIIDYINNKEIKRIKVENTPAKISVSQNKKYLYVCMSYLGRDKNGSVGIIDLNTLELINKIQVGHSPVDLFEEDSFLYVSNLCDGSISIVNLNELKEEEKIDIGGMPRGIVKSRDNIFVGDFLNGVLKIIDMKNRRIKTIPIGNEPNGMTLT</sequence>
<accession>A6LUC8</accession>
<dbReference type="PANTHER" id="PTHR47197:SF3">
    <property type="entry name" value="DIHYDRO-HEME D1 DEHYDROGENASE"/>
    <property type="match status" value="1"/>
</dbReference>
<evidence type="ECO:0000313" key="2">
    <source>
        <dbReference type="Proteomes" id="UP000000565"/>
    </source>
</evidence>
<dbReference type="InterPro" id="IPR051200">
    <property type="entry name" value="Host-pathogen_enzymatic-act"/>
</dbReference>
<dbReference type="AlphaFoldDB" id="A6LUC8"/>
<dbReference type="SUPFAM" id="SSF51004">
    <property type="entry name" value="C-terminal (heme d1) domain of cytochrome cd1-nitrite reductase"/>
    <property type="match status" value="1"/>
</dbReference>
<reference evidence="1 2" key="2">
    <citation type="journal article" date="2011" name="BMC Genomics">
        <title>Single-nucleotide resolution analysis of the transcriptome structure of Clostridium beijerinckii NCIMB 8052 using RNA-Seq.</title>
        <authorList>
            <person name="Wang Y."/>
            <person name="Li X."/>
            <person name="Mao Y."/>
            <person name="Blaschek H.P."/>
        </authorList>
    </citation>
    <scope>NUCLEOTIDE SEQUENCE [LARGE SCALE GENOMIC DNA]</scope>
    <source>
        <strain evidence="2">ATCC 51743 / NCIMB 8052</strain>
    </source>
</reference>
<dbReference type="Proteomes" id="UP000000565">
    <property type="component" value="Chromosome"/>
</dbReference>
<dbReference type="HOGENOM" id="CLU_079908_0_0_9"/>
<organism evidence="1 2">
    <name type="scientific">Clostridium beijerinckii (strain ATCC 51743 / NCIMB 8052)</name>
    <name type="common">Clostridium acetobutylicum</name>
    <dbReference type="NCBI Taxonomy" id="290402"/>
    <lineage>
        <taxon>Bacteria</taxon>
        <taxon>Bacillati</taxon>
        <taxon>Bacillota</taxon>
        <taxon>Clostridia</taxon>
        <taxon>Eubacteriales</taxon>
        <taxon>Clostridiaceae</taxon>
        <taxon>Clostridium</taxon>
    </lineage>
</organism>
<dbReference type="InterPro" id="IPR011048">
    <property type="entry name" value="Haem_d1_sf"/>
</dbReference>
<gene>
    <name evidence="1" type="ordered locus">Cbei_1787</name>
</gene>